<organism evidence="3 4">
    <name type="scientific">Planifilum fulgidum</name>
    <dbReference type="NCBI Taxonomy" id="201973"/>
    <lineage>
        <taxon>Bacteria</taxon>
        <taxon>Bacillati</taxon>
        <taxon>Bacillota</taxon>
        <taxon>Bacilli</taxon>
        <taxon>Bacillales</taxon>
        <taxon>Thermoactinomycetaceae</taxon>
        <taxon>Planifilum</taxon>
    </lineage>
</organism>
<dbReference type="InterPro" id="IPR037171">
    <property type="entry name" value="NagB/RpiA_transferase-like"/>
</dbReference>
<reference evidence="3 4" key="1">
    <citation type="submission" date="2016-10" db="EMBL/GenBank/DDBJ databases">
        <authorList>
            <person name="de Groot N.N."/>
        </authorList>
    </citation>
    <scope>NUCLEOTIDE SEQUENCE [LARGE SCALE GENOMIC DNA]</scope>
    <source>
        <strain evidence="3 4">DSM 44945</strain>
    </source>
</reference>
<evidence type="ECO:0000256" key="1">
    <source>
        <dbReference type="ARBA" id="ARBA00007047"/>
    </source>
</evidence>
<evidence type="ECO:0000313" key="4">
    <source>
        <dbReference type="Proteomes" id="UP000198661"/>
    </source>
</evidence>
<gene>
    <name evidence="3" type="ORF">SAMN04488025_11124</name>
</gene>
<dbReference type="GO" id="GO:0008410">
    <property type="term" value="F:CoA-transferase activity"/>
    <property type="evidence" value="ECO:0007669"/>
    <property type="project" value="InterPro"/>
</dbReference>
<dbReference type="PANTHER" id="PTHR13707:SF57">
    <property type="entry name" value="SUCCINYL-COA:3-KETOACID COENZYME A TRANSFERASE SUBUNIT B-RELATED"/>
    <property type="match status" value="1"/>
</dbReference>
<evidence type="ECO:0000313" key="3">
    <source>
        <dbReference type="EMBL" id="SFF98284.1"/>
    </source>
</evidence>
<proteinExistence type="inferred from homology"/>
<accession>A0A1I2N362</accession>
<comment type="similarity">
    <text evidence="1">Belongs to the 3-oxoacid CoA-transferase subunit B family.</text>
</comment>
<dbReference type="Proteomes" id="UP000198661">
    <property type="component" value="Unassembled WGS sequence"/>
</dbReference>
<sequence length="226" mass="24665">MNRKERIRHIIAKRAARELRDGDVVNLGIGIPTLVSDYIPPGVTVHFHTENGMLEVGPTPPPDRADPQLINASRQPISELPGASYFDSGLSFAIMRGGHLDATVIGALQVSQKGDLASWAIPGKPILGVGGAMDLVVGAKRVIVATTHQTKDGQPKILPECTYPLTAREEVDVLVTEHAVFRFEKGKMILVEIGDHLTLEDLKSITPAEYEIHPHLKVVNRWEGLE</sequence>
<dbReference type="OrthoDB" id="9778604at2"/>
<name>A0A1I2N362_9BACL</name>
<dbReference type="AlphaFoldDB" id="A0A1I2N362"/>
<dbReference type="PANTHER" id="PTHR13707">
    <property type="entry name" value="KETOACID-COENZYME A TRANSFERASE"/>
    <property type="match status" value="1"/>
</dbReference>
<dbReference type="Gene3D" id="3.40.1080.10">
    <property type="entry name" value="Glutaconate Coenzyme A-transferase"/>
    <property type="match status" value="1"/>
</dbReference>
<dbReference type="InterPro" id="IPR004165">
    <property type="entry name" value="CoA_trans_fam_I"/>
</dbReference>
<protein>
    <submittedName>
        <fullName evidence="3">3-oxoacid CoA-transferase subunit B</fullName>
    </submittedName>
</protein>
<dbReference type="EMBL" id="FOOK01000011">
    <property type="protein sequence ID" value="SFF98284.1"/>
    <property type="molecule type" value="Genomic_DNA"/>
</dbReference>
<keyword evidence="2 3" id="KW-0808">Transferase</keyword>
<dbReference type="STRING" id="201973.SAMN04488025_11124"/>
<dbReference type="InterPro" id="IPR012791">
    <property type="entry name" value="3-oxoacid_CoA-transf_B"/>
</dbReference>
<dbReference type="SMART" id="SM00882">
    <property type="entry name" value="CoA_trans"/>
    <property type="match status" value="1"/>
</dbReference>
<dbReference type="SUPFAM" id="SSF100950">
    <property type="entry name" value="NagB/RpiA/CoA transferase-like"/>
    <property type="match status" value="1"/>
</dbReference>
<dbReference type="NCBIfam" id="TIGR02428">
    <property type="entry name" value="pcaJ_scoB_fam"/>
    <property type="match status" value="1"/>
</dbReference>
<dbReference type="Pfam" id="PF01144">
    <property type="entry name" value="CoA_trans"/>
    <property type="match status" value="1"/>
</dbReference>
<keyword evidence="4" id="KW-1185">Reference proteome</keyword>
<evidence type="ECO:0000256" key="2">
    <source>
        <dbReference type="ARBA" id="ARBA00022679"/>
    </source>
</evidence>
<dbReference type="RefSeq" id="WP_092037689.1">
    <property type="nucleotide sequence ID" value="NZ_FOOK01000011.1"/>
</dbReference>